<evidence type="ECO:0000259" key="2">
    <source>
        <dbReference type="SMART" id="SM00458"/>
    </source>
</evidence>
<feature type="domain" description="Ricin B lectin" evidence="2">
    <location>
        <begin position="725"/>
        <end position="857"/>
    </location>
</feature>
<evidence type="ECO:0000313" key="3">
    <source>
        <dbReference type="EMBL" id="GAA0562328.1"/>
    </source>
</evidence>
<feature type="region of interest" description="Disordered" evidence="1">
    <location>
        <begin position="1"/>
        <end position="41"/>
    </location>
</feature>
<dbReference type="Gene3D" id="2.80.10.50">
    <property type="match status" value="4"/>
</dbReference>
<dbReference type="SUPFAM" id="SSF55486">
    <property type="entry name" value="Metalloproteases ('zincins'), catalytic domain"/>
    <property type="match status" value="1"/>
</dbReference>
<accession>A0ABP3PEU2</accession>
<reference evidence="4" key="1">
    <citation type="journal article" date="2019" name="Int. J. Syst. Evol. Microbiol.">
        <title>The Global Catalogue of Microorganisms (GCM) 10K type strain sequencing project: providing services to taxonomists for standard genome sequencing and annotation.</title>
        <authorList>
            <consortium name="The Broad Institute Genomics Platform"/>
            <consortium name="The Broad Institute Genome Sequencing Center for Infectious Disease"/>
            <person name="Wu L."/>
            <person name="Ma J."/>
        </authorList>
    </citation>
    <scope>NUCLEOTIDE SEQUENCE [LARGE SCALE GENOMIC DNA]</scope>
    <source>
        <strain evidence="4">JCM 10303</strain>
    </source>
</reference>
<feature type="domain" description="Ricin B lectin" evidence="2">
    <location>
        <begin position="584"/>
        <end position="716"/>
    </location>
</feature>
<sequence length="951" mass="102847">MAGDIPVSESIVVGPMGVDLPPQLMPPDESDEAQEGETPRVLHRYGPRVAVVLDPEERAEEPDRIALLPNGGVTGAAPAVSTMDHDDLDETGRLGLNALAMRSSDEYADRKASRPREGQPWDAEGLEGPTALGHEDGAGTAVEAPPGPSAADRAAVLGLPELREDSRAVIFPPSATSGRLAGTVGVGLVIVDGPTAATKFTLTEMAEVVAEVQNGLTWLATQSPGAPLTFSHEIKAVSVTADPLPLVGLKAKHSKKVLEVKDSSITDGAQIVQSDDDGGHNQHFSMEPVGDGYVRFVAEQSNKVLDVKDASTANGALLTQRSWHGGDNQRFRVEDQGNGDMRITAKHSGKVLDVEGISTADGARLQQWDWLGGDNQRFLIDLRGDEREARWRDPAVAALGHQGNWNGVHDYVQALRRRLGTEWAYCVFFTKYPLWHFAYAGVPGGPRVVMDYNNGDWGPSNIDRVFAHETGHIFGCPDEYREGSNEKCGGIHGYWRTPNDNFDGGCVPGGGVACLMRKNTWATCEYTASHLGWTSPWALGTALISKHSGKALHVKPPGSNGTRITQQAWDDGIYQRFRFDPLGDGYYRIANHMNGKVLDVDAGSTADGARIVAWSWHGGDNQRFRLEPLGNGEVRLVAKHSGKALDVHNASTADGGEIVQWSWHGGANQRFHMRGVPIFVGHSGKVLDVKDGSTVNGALLTQWDHHGGNNQLFRAEPLGNYALPNTQYRLVAEHSGKVLTIANGSIGDGSNVVQWDWYGGNEQRFRIEPTTDGRVRIVASHSGKALSVKDAATANGAQIVQMSAHGGANQAFRLLGARITAKHSGRALDIEGNLMTDRARLTQWDWHGGNNQRFRLEPLGDVGTYRIVVESNGRVLDVLNASTDDGATVVQFPWHGGSHQRFRLQPLGDGYHRIVAVHSGKVLEVQNSSTANGALVTQRAWHGGDNQRFRL</sequence>
<dbReference type="InterPro" id="IPR000772">
    <property type="entry name" value="Ricin_B_lectin"/>
</dbReference>
<dbReference type="CDD" id="cd00161">
    <property type="entry name" value="beta-trefoil_Ricin-like"/>
    <property type="match status" value="4"/>
</dbReference>
<evidence type="ECO:0000313" key="4">
    <source>
        <dbReference type="Proteomes" id="UP001500729"/>
    </source>
</evidence>
<evidence type="ECO:0000256" key="1">
    <source>
        <dbReference type="SAM" id="MobiDB-lite"/>
    </source>
</evidence>
<feature type="compositionally biased region" description="Basic and acidic residues" evidence="1">
    <location>
        <begin position="104"/>
        <end position="119"/>
    </location>
</feature>
<dbReference type="Pfam" id="PF14200">
    <property type="entry name" value="RicinB_lectin_2"/>
    <property type="match status" value="6"/>
</dbReference>
<dbReference type="SUPFAM" id="SSF50370">
    <property type="entry name" value="Ricin B-like lectins"/>
    <property type="match status" value="4"/>
</dbReference>
<organism evidence="3 4">
    <name type="scientific">Saccharopolyspora erythraea</name>
    <name type="common">Streptomyces erythraeus</name>
    <dbReference type="NCBI Taxonomy" id="1836"/>
    <lineage>
        <taxon>Bacteria</taxon>
        <taxon>Bacillati</taxon>
        <taxon>Actinomycetota</taxon>
        <taxon>Actinomycetes</taxon>
        <taxon>Pseudonocardiales</taxon>
        <taxon>Pseudonocardiaceae</taxon>
        <taxon>Saccharopolyspora</taxon>
    </lineage>
</organism>
<dbReference type="InterPro" id="IPR035992">
    <property type="entry name" value="Ricin_B-like_lectins"/>
</dbReference>
<comment type="caution">
    <text evidence="3">The sequence shown here is derived from an EMBL/GenBank/DDBJ whole genome shotgun (WGS) entry which is preliminary data.</text>
</comment>
<dbReference type="PROSITE" id="PS50231">
    <property type="entry name" value="RICIN_B_LECTIN"/>
    <property type="match status" value="3"/>
</dbReference>
<protein>
    <recommendedName>
        <fullName evidence="2">Ricin B lectin domain-containing protein</fullName>
    </recommendedName>
</protein>
<dbReference type="Proteomes" id="UP001500729">
    <property type="component" value="Unassembled WGS sequence"/>
</dbReference>
<feature type="region of interest" description="Disordered" evidence="1">
    <location>
        <begin position="104"/>
        <end position="150"/>
    </location>
</feature>
<proteinExistence type="predicted"/>
<name>A0ABP3PEU2_SACER</name>
<keyword evidence="4" id="KW-1185">Reference proteome</keyword>
<dbReference type="EMBL" id="BAAAGS010000097">
    <property type="protein sequence ID" value="GAA0562328.1"/>
    <property type="molecule type" value="Genomic_DNA"/>
</dbReference>
<gene>
    <name evidence="3" type="ORF">GCM10009533_68670</name>
</gene>
<dbReference type="SMART" id="SM00458">
    <property type="entry name" value="RICIN"/>
    <property type="match status" value="3"/>
</dbReference>
<feature type="domain" description="Ricin B lectin" evidence="2">
    <location>
        <begin position="241"/>
        <end position="381"/>
    </location>
</feature>